<gene>
    <name evidence="6" type="ORF">LALA0_S10e01596g</name>
</gene>
<dbReference type="EC" id="2.3.1.39" evidence="1"/>
<comment type="catalytic activity">
    <reaction evidence="4">
        <text>holo-[ACP] + malonyl-CoA = malonyl-[ACP] + CoA</text>
        <dbReference type="Rhea" id="RHEA:41792"/>
        <dbReference type="Rhea" id="RHEA-COMP:9623"/>
        <dbReference type="Rhea" id="RHEA-COMP:9685"/>
        <dbReference type="ChEBI" id="CHEBI:57287"/>
        <dbReference type="ChEBI" id="CHEBI:57384"/>
        <dbReference type="ChEBI" id="CHEBI:64479"/>
        <dbReference type="ChEBI" id="CHEBI:78449"/>
        <dbReference type="EC" id="2.3.1.39"/>
    </reaction>
</comment>
<organism evidence="6 7">
    <name type="scientific">Lachancea lanzarotensis</name>
    <dbReference type="NCBI Taxonomy" id="1245769"/>
    <lineage>
        <taxon>Eukaryota</taxon>
        <taxon>Fungi</taxon>
        <taxon>Dikarya</taxon>
        <taxon>Ascomycota</taxon>
        <taxon>Saccharomycotina</taxon>
        <taxon>Saccharomycetes</taxon>
        <taxon>Saccharomycetales</taxon>
        <taxon>Saccharomycetaceae</taxon>
        <taxon>Lachancea</taxon>
    </lineage>
</organism>
<dbReference type="PANTHER" id="PTHR42681">
    <property type="entry name" value="MALONYL-COA-ACYL CARRIER PROTEIN TRANSACYLASE, MITOCHONDRIAL"/>
    <property type="match status" value="1"/>
</dbReference>
<dbReference type="AlphaFoldDB" id="A0A0C7N891"/>
<name>A0A0C7N891_9SACH</name>
<dbReference type="SMART" id="SM00827">
    <property type="entry name" value="PKS_AT"/>
    <property type="match status" value="1"/>
</dbReference>
<evidence type="ECO:0000313" key="7">
    <source>
        <dbReference type="Proteomes" id="UP000054304"/>
    </source>
</evidence>
<dbReference type="RefSeq" id="XP_022630280.1">
    <property type="nucleotide sequence ID" value="XM_022775409.1"/>
</dbReference>
<evidence type="ECO:0000313" key="6">
    <source>
        <dbReference type="EMBL" id="CEP64070.1"/>
    </source>
</evidence>
<keyword evidence="7" id="KW-1185">Reference proteome</keyword>
<dbReference type="EMBL" id="LN736369">
    <property type="protein sequence ID" value="CEP64070.1"/>
    <property type="molecule type" value="Genomic_DNA"/>
</dbReference>
<accession>A0A0C7N891</accession>
<dbReference type="Proteomes" id="UP000054304">
    <property type="component" value="Unassembled WGS sequence"/>
</dbReference>
<feature type="domain" description="Malonyl-CoA:ACP transacylase (MAT)" evidence="5">
    <location>
        <begin position="6"/>
        <end position="300"/>
    </location>
</feature>
<evidence type="ECO:0000256" key="2">
    <source>
        <dbReference type="ARBA" id="ARBA00022679"/>
    </source>
</evidence>
<evidence type="ECO:0000256" key="3">
    <source>
        <dbReference type="ARBA" id="ARBA00023315"/>
    </source>
</evidence>
<dbReference type="GO" id="GO:0005739">
    <property type="term" value="C:mitochondrion"/>
    <property type="evidence" value="ECO:0007669"/>
    <property type="project" value="EnsemblFungi"/>
</dbReference>
<proteinExistence type="predicted"/>
<dbReference type="GO" id="GO:0006633">
    <property type="term" value="P:fatty acid biosynthetic process"/>
    <property type="evidence" value="ECO:0007669"/>
    <property type="project" value="TreeGrafter"/>
</dbReference>
<protein>
    <recommendedName>
        <fullName evidence="1">[acyl-carrier-protein] S-malonyltransferase</fullName>
        <ecNumber evidence="1">2.3.1.39</ecNumber>
    </recommendedName>
</protein>
<evidence type="ECO:0000256" key="4">
    <source>
        <dbReference type="ARBA" id="ARBA00048462"/>
    </source>
</evidence>
<dbReference type="SUPFAM" id="SSF52151">
    <property type="entry name" value="FabD/lysophospholipase-like"/>
    <property type="match status" value="1"/>
</dbReference>
<dbReference type="InterPro" id="IPR001227">
    <property type="entry name" value="Ac_transferase_dom_sf"/>
</dbReference>
<dbReference type="Gene3D" id="3.30.70.250">
    <property type="entry name" value="Malonyl-CoA ACP transacylase, ACP-binding"/>
    <property type="match status" value="1"/>
</dbReference>
<dbReference type="PANTHER" id="PTHR42681:SF1">
    <property type="entry name" value="MALONYL-COA-ACYL CARRIER PROTEIN TRANSACYLASE, MITOCHONDRIAL"/>
    <property type="match status" value="1"/>
</dbReference>
<dbReference type="InterPro" id="IPR016035">
    <property type="entry name" value="Acyl_Trfase/lysoPLipase"/>
</dbReference>
<evidence type="ECO:0000259" key="5">
    <source>
        <dbReference type="SMART" id="SM00827"/>
    </source>
</evidence>
<dbReference type="GO" id="GO:0004314">
    <property type="term" value="F:[acyl-carrier-protein] S-malonyltransferase activity"/>
    <property type="evidence" value="ECO:0007669"/>
    <property type="project" value="UniProtKB-EC"/>
</dbReference>
<dbReference type="Gene3D" id="3.40.366.10">
    <property type="entry name" value="Malonyl-Coenzyme A Acyl Carrier Protein, domain 2"/>
    <property type="match status" value="1"/>
</dbReference>
<dbReference type="InterPro" id="IPR014043">
    <property type="entry name" value="Acyl_transferase_dom"/>
</dbReference>
<dbReference type="OrthoDB" id="541883at2759"/>
<keyword evidence="2" id="KW-0808">Transferase</keyword>
<reference evidence="6 7" key="1">
    <citation type="submission" date="2014-12" db="EMBL/GenBank/DDBJ databases">
        <authorList>
            <person name="Neuveglise Cecile"/>
        </authorList>
    </citation>
    <scope>NUCLEOTIDE SEQUENCE [LARGE SCALE GENOMIC DNA]</scope>
    <source>
        <strain evidence="6 7">CBS 12615</strain>
    </source>
</reference>
<keyword evidence="3" id="KW-0012">Acyltransferase</keyword>
<sequence length="321" mass="35758">MKRLVTFPGQGSPVLGNVLSKYLAQRSQVISFDRCGGWTEVSKVAAQIERKPTDPASIAACSYLLYHSFLEDTKIVNKEPCSSIIFLGHSLGELSCLGAGNELFTLHQSMKIATYRNKLMLHAAGASKYGMWAVSVPRARDLAREIRNCLPEESSLALANINTAQQCVVTGTGTDFERWESLLRQAISGRCKITQLENPFGIPFHNRRVLASIEEPLLNFMWQMLREQGVASQKMLNHEVISNFNGKRVQTVTEALESFAKSSCNVVDFVRCCETVNQLDFTEALHIGPGTHVGKLVAKNCRILKVETWDEHMRENSGHQS</sequence>
<dbReference type="InterPro" id="IPR050858">
    <property type="entry name" value="Mal-CoA-ACP_Trans/PKS_FabD"/>
</dbReference>
<dbReference type="STRING" id="1245769.A0A0C7N891"/>
<dbReference type="HOGENOM" id="CLU_832050_0_0_1"/>
<evidence type="ECO:0000256" key="1">
    <source>
        <dbReference type="ARBA" id="ARBA00013258"/>
    </source>
</evidence>
<dbReference type="GeneID" id="34687601"/>